<name>A0A0D0ED93_9AGAM</name>
<dbReference type="STRING" id="930991.A0A0D0ED93"/>
<dbReference type="InParanoid" id="A0A0D0ED93"/>
<evidence type="ECO:0000256" key="14">
    <source>
        <dbReference type="RuleBase" id="RU363109"/>
    </source>
</evidence>
<organism evidence="15 16">
    <name type="scientific">Paxillus rubicundulus Ve08.2h10</name>
    <dbReference type="NCBI Taxonomy" id="930991"/>
    <lineage>
        <taxon>Eukaryota</taxon>
        <taxon>Fungi</taxon>
        <taxon>Dikarya</taxon>
        <taxon>Basidiomycota</taxon>
        <taxon>Agaricomycotina</taxon>
        <taxon>Agaricomycetes</taxon>
        <taxon>Agaricomycetidae</taxon>
        <taxon>Boletales</taxon>
        <taxon>Paxilineae</taxon>
        <taxon>Paxillaceae</taxon>
        <taxon>Paxillus</taxon>
    </lineage>
</organism>
<sequence>LASFYLVAFNVVSAAGWAYVLFLTVSALANNGVPLTRLSSYIPSTFPWSSNAKSTNALSKYLRSLLFPYIPSTYSQSWAAVAPVQSLAVLEVLHVLVGLVRSPLPTTLMQVSSRLILVWAIVARFPLVHSNPFYTTMVLAWSLTEVPRYAYYALGLLGVVPPSWLTWLRYSTFYVLYPVGAGSEALVALSTIPEWQNGQYLKWALEDWVKAGMVFIWIPGLYVMYTHMIRMRRKVLSGGKGQKLGQKPKSRAKVA</sequence>
<dbReference type="UniPathway" id="UPA00094"/>
<dbReference type="GO" id="GO:0030148">
    <property type="term" value="P:sphingolipid biosynthetic process"/>
    <property type="evidence" value="ECO:0007669"/>
    <property type="project" value="TreeGrafter"/>
</dbReference>
<dbReference type="HOGENOM" id="CLU_034302_6_1_1"/>
<comment type="subcellular location">
    <subcellularLocation>
        <location evidence="14">Endoplasmic reticulum membrane</location>
        <topology evidence="14">Multi-pass membrane protein</topology>
    </subcellularLocation>
    <subcellularLocation>
        <location evidence="1">Membrane</location>
        <topology evidence="1">Multi-pass membrane protein</topology>
    </subcellularLocation>
</comment>
<feature type="transmembrane region" description="Helical" evidence="14">
    <location>
        <begin position="78"/>
        <end position="99"/>
    </location>
</feature>
<dbReference type="GO" id="GO:0005789">
    <property type="term" value="C:endoplasmic reticulum membrane"/>
    <property type="evidence" value="ECO:0007669"/>
    <property type="project" value="UniProtKB-SubCell"/>
</dbReference>
<accession>A0A0D0ED93</accession>
<evidence type="ECO:0000256" key="11">
    <source>
        <dbReference type="ARBA" id="ARBA00023160"/>
    </source>
</evidence>
<evidence type="ECO:0000256" key="4">
    <source>
        <dbReference type="ARBA" id="ARBA00013122"/>
    </source>
</evidence>
<dbReference type="PANTHER" id="PTHR11035:SF3">
    <property type="entry name" value="VERY-LONG-CHAIN (3R)-3-HYDROXYACYL-COA DEHYDRATASE"/>
    <property type="match status" value="1"/>
</dbReference>
<protein>
    <recommendedName>
        <fullName evidence="4 14">Very-long-chain (3R)-3-hydroxyacyl-CoA dehydratase</fullName>
        <ecNumber evidence="4 14">4.2.1.134</ecNumber>
    </recommendedName>
</protein>
<evidence type="ECO:0000256" key="10">
    <source>
        <dbReference type="ARBA" id="ARBA00023136"/>
    </source>
</evidence>
<evidence type="ECO:0000256" key="6">
    <source>
        <dbReference type="ARBA" id="ARBA00022692"/>
    </source>
</evidence>
<dbReference type="InterPro" id="IPR007482">
    <property type="entry name" value="Tyr_Pase-like_PTPLA"/>
</dbReference>
<gene>
    <name evidence="15" type="ORF">PAXRUDRAFT_129239</name>
</gene>
<keyword evidence="6 14" id="KW-0812">Transmembrane</keyword>
<dbReference type="FunCoup" id="A0A0D0ED93">
    <property type="interactions" value="354"/>
</dbReference>
<keyword evidence="12 14" id="KW-0456">Lyase</keyword>
<dbReference type="Pfam" id="PF04387">
    <property type="entry name" value="PTPLA"/>
    <property type="match status" value="1"/>
</dbReference>
<comment type="function">
    <text evidence="14">Catalyzes the third of the four reactions of the long-chain fatty acids elongation cycle. This endoplasmic reticulum-bound enzymatic process, allows the addition of two carbons to the chain of long- and very long-chain fatty acids/VLCFAs per cycle. This enzyme catalyzes the dehydration of the 3-hydroxyacyl-CoA intermediate into trans-2,3-enoyl-CoA, within each cycle of fatty acid elongation. Thereby, it participates to the production of VLCFAs of different chain lengths that are involved in multiple biological processes as precursors of membrane lipids and lipid mediators.</text>
</comment>
<feature type="transmembrane region" description="Helical" evidence="14">
    <location>
        <begin position="208"/>
        <end position="225"/>
    </location>
</feature>
<dbReference type="EMBL" id="KN824828">
    <property type="protein sequence ID" value="KIL00721.1"/>
    <property type="molecule type" value="Genomic_DNA"/>
</dbReference>
<dbReference type="EC" id="4.2.1.134" evidence="4 14"/>
<evidence type="ECO:0000313" key="15">
    <source>
        <dbReference type="EMBL" id="KIL00721.1"/>
    </source>
</evidence>
<dbReference type="GO" id="GO:0042761">
    <property type="term" value="P:very long-chain fatty acid biosynthetic process"/>
    <property type="evidence" value="ECO:0007669"/>
    <property type="project" value="TreeGrafter"/>
</dbReference>
<keyword evidence="7 14" id="KW-0276">Fatty acid metabolism</keyword>
<feature type="non-terminal residue" evidence="15">
    <location>
        <position position="1"/>
    </location>
</feature>
<keyword evidence="10 14" id="KW-0472">Membrane</keyword>
<keyword evidence="11 14" id="KW-0275">Fatty acid biosynthesis</keyword>
<evidence type="ECO:0000256" key="2">
    <source>
        <dbReference type="ARBA" id="ARBA00005194"/>
    </source>
</evidence>
<keyword evidence="5 14" id="KW-0444">Lipid biosynthesis</keyword>
<evidence type="ECO:0000256" key="8">
    <source>
        <dbReference type="ARBA" id="ARBA00022989"/>
    </source>
</evidence>
<feature type="transmembrane region" description="Helical" evidence="14">
    <location>
        <begin position="111"/>
        <end position="129"/>
    </location>
</feature>
<evidence type="ECO:0000256" key="13">
    <source>
        <dbReference type="ARBA" id="ARBA00036671"/>
    </source>
</evidence>
<evidence type="ECO:0000256" key="7">
    <source>
        <dbReference type="ARBA" id="ARBA00022832"/>
    </source>
</evidence>
<evidence type="ECO:0000256" key="12">
    <source>
        <dbReference type="ARBA" id="ARBA00023239"/>
    </source>
</evidence>
<dbReference type="GO" id="GO:0030497">
    <property type="term" value="P:fatty acid elongation"/>
    <property type="evidence" value="ECO:0007669"/>
    <property type="project" value="TreeGrafter"/>
</dbReference>
<evidence type="ECO:0000313" key="16">
    <source>
        <dbReference type="Proteomes" id="UP000054538"/>
    </source>
</evidence>
<dbReference type="OrthoDB" id="46988at2759"/>
<feature type="transmembrane region" description="Helical" evidence="14">
    <location>
        <begin position="149"/>
        <end position="167"/>
    </location>
</feature>
<feature type="transmembrane region" description="Helical" evidence="14">
    <location>
        <begin position="7"/>
        <end position="29"/>
    </location>
</feature>
<evidence type="ECO:0000256" key="9">
    <source>
        <dbReference type="ARBA" id="ARBA00023098"/>
    </source>
</evidence>
<dbReference type="GO" id="GO:0102158">
    <property type="term" value="F:very-long-chain (3R)-3-hydroxyacyl-CoA dehydratase activity"/>
    <property type="evidence" value="ECO:0007669"/>
    <property type="project" value="UniProtKB-EC"/>
</dbReference>
<proteinExistence type="inferred from homology"/>
<comment type="pathway">
    <text evidence="2 14">Lipid metabolism; fatty acid biosynthesis.</text>
</comment>
<keyword evidence="9 14" id="KW-0443">Lipid metabolism</keyword>
<dbReference type="PANTHER" id="PTHR11035">
    <property type="entry name" value="VERY-LONG-CHAIN (3R)-3-HYDROXYACYL-COA DEHYDRATASE"/>
    <property type="match status" value="1"/>
</dbReference>
<keyword evidence="14" id="KW-0256">Endoplasmic reticulum</keyword>
<evidence type="ECO:0000256" key="3">
    <source>
        <dbReference type="ARBA" id="ARBA00007811"/>
    </source>
</evidence>
<feature type="transmembrane region" description="Helical" evidence="14">
    <location>
        <begin position="174"/>
        <end position="193"/>
    </location>
</feature>
<dbReference type="Proteomes" id="UP000054538">
    <property type="component" value="Unassembled WGS sequence"/>
</dbReference>
<keyword evidence="8 14" id="KW-1133">Transmembrane helix</keyword>
<reference evidence="15 16" key="1">
    <citation type="submission" date="2014-04" db="EMBL/GenBank/DDBJ databases">
        <authorList>
            <consortium name="DOE Joint Genome Institute"/>
            <person name="Kuo A."/>
            <person name="Kohler A."/>
            <person name="Jargeat P."/>
            <person name="Nagy L.G."/>
            <person name="Floudas D."/>
            <person name="Copeland A."/>
            <person name="Barry K.W."/>
            <person name="Cichocki N."/>
            <person name="Veneault-Fourrey C."/>
            <person name="LaButti K."/>
            <person name="Lindquist E.A."/>
            <person name="Lipzen A."/>
            <person name="Lundell T."/>
            <person name="Morin E."/>
            <person name="Murat C."/>
            <person name="Sun H."/>
            <person name="Tunlid A."/>
            <person name="Henrissat B."/>
            <person name="Grigoriev I.V."/>
            <person name="Hibbett D.S."/>
            <person name="Martin F."/>
            <person name="Nordberg H.P."/>
            <person name="Cantor M.N."/>
            <person name="Hua S.X."/>
        </authorList>
    </citation>
    <scope>NUCLEOTIDE SEQUENCE [LARGE SCALE GENOMIC DNA]</scope>
    <source>
        <strain evidence="15 16">Ve08.2h10</strain>
    </source>
</reference>
<keyword evidence="16" id="KW-1185">Reference proteome</keyword>
<dbReference type="AlphaFoldDB" id="A0A0D0ED93"/>
<evidence type="ECO:0000256" key="5">
    <source>
        <dbReference type="ARBA" id="ARBA00022516"/>
    </source>
</evidence>
<reference evidence="16" key="2">
    <citation type="submission" date="2015-01" db="EMBL/GenBank/DDBJ databases">
        <title>Evolutionary Origins and Diversification of the Mycorrhizal Mutualists.</title>
        <authorList>
            <consortium name="DOE Joint Genome Institute"/>
            <consortium name="Mycorrhizal Genomics Consortium"/>
            <person name="Kohler A."/>
            <person name="Kuo A."/>
            <person name="Nagy L.G."/>
            <person name="Floudas D."/>
            <person name="Copeland A."/>
            <person name="Barry K.W."/>
            <person name="Cichocki N."/>
            <person name="Veneault-Fourrey C."/>
            <person name="LaButti K."/>
            <person name="Lindquist E.A."/>
            <person name="Lipzen A."/>
            <person name="Lundell T."/>
            <person name="Morin E."/>
            <person name="Murat C."/>
            <person name="Riley R."/>
            <person name="Ohm R."/>
            <person name="Sun H."/>
            <person name="Tunlid A."/>
            <person name="Henrissat B."/>
            <person name="Grigoriev I.V."/>
            <person name="Hibbett D.S."/>
            <person name="Martin F."/>
        </authorList>
    </citation>
    <scope>NUCLEOTIDE SEQUENCE [LARGE SCALE GENOMIC DNA]</scope>
    <source>
        <strain evidence="16">Ve08.2h10</strain>
    </source>
</reference>
<comment type="catalytic activity">
    <reaction evidence="13 14">
        <text>a very-long-chain (3R)-3-hydroxyacyl-CoA = a very-long-chain (2E)-enoyl-CoA + H2O</text>
        <dbReference type="Rhea" id="RHEA:45812"/>
        <dbReference type="ChEBI" id="CHEBI:15377"/>
        <dbReference type="ChEBI" id="CHEBI:83728"/>
        <dbReference type="ChEBI" id="CHEBI:85440"/>
        <dbReference type="EC" id="4.2.1.134"/>
    </reaction>
</comment>
<comment type="similarity">
    <text evidence="3 14">Belongs to the very long-chain fatty acids dehydratase HACD family.</text>
</comment>
<evidence type="ECO:0000256" key="1">
    <source>
        <dbReference type="ARBA" id="ARBA00004141"/>
    </source>
</evidence>